<evidence type="ECO:0000313" key="1">
    <source>
        <dbReference type="EMBL" id="GFK95996.1"/>
    </source>
</evidence>
<evidence type="ECO:0000313" key="2">
    <source>
        <dbReference type="Proteomes" id="UP000494245"/>
    </source>
</evidence>
<proteinExistence type="predicted"/>
<sequence length="203" mass="22702">MTVSELLEDIRLELADEAKTRWSDQQILKAVAKAYRRLSHVLYRNDVELGRAVHVFLAEPGRADYPLPADFMADYGLYRDDTHARLTKHGDDSWQQLAAPAECSAWIVRGDSLLLAAAPSSAKALTLIYWPLVDLEGLDMDAPTPFDGKLDDIVAEYAALRLKNIDEMDVAQDGQLLQDMENNLLNTYSAISPVTVTRRGWLA</sequence>
<protein>
    <submittedName>
        <fullName evidence="1">Uncharacterized protein</fullName>
    </submittedName>
</protein>
<gene>
    <name evidence="1" type="ORF">NNJEOMEG_03870</name>
</gene>
<comment type="caution">
    <text evidence="1">The sequence shown here is derived from an EMBL/GenBank/DDBJ whole genome shotgun (WGS) entry which is preliminary data.</text>
</comment>
<dbReference type="Pfam" id="PF24175">
    <property type="entry name" value="SU10_adaptor"/>
    <property type="match status" value="1"/>
</dbReference>
<organism evidence="1 2">
    <name type="scientific">Fundidesulfovibrio magnetotacticus</name>
    <dbReference type="NCBI Taxonomy" id="2730080"/>
    <lineage>
        <taxon>Bacteria</taxon>
        <taxon>Pseudomonadati</taxon>
        <taxon>Thermodesulfobacteriota</taxon>
        <taxon>Desulfovibrionia</taxon>
        <taxon>Desulfovibrionales</taxon>
        <taxon>Desulfovibrionaceae</taxon>
        <taxon>Fundidesulfovibrio</taxon>
    </lineage>
</organism>
<name>A0A6V8M236_9BACT</name>
<reference evidence="1 2" key="2">
    <citation type="submission" date="2020-05" db="EMBL/GenBank/DDBJ databases">
        <title>Draft genome sequence of Desulfovibrio sp. strainFSS-1.</title>
        <authorList>
            <person name="Shimoshige H."/>
            <person name="Kobayashi H."/>
            <person name="Maekawa T."/>
        </authorList>
    </citation>
    <scope>NUCLEOTIDE SEQUENCE [LARGE SCALE GENOMIC DNA]</scope>
    <source>
        <strain evidence="1 2">SIID29052-01</strain>
    </source>
</reference>
<keyword evidence="2" id="KW-1185">Reference proteome</keyword>
<dbReference type="AlphaFoldDB" id="A0A6V8M236"/>
<dbReference type="RefSeq" id="WP_173087134.1">
    <property type="nucleotide sequence ID" value="NZ_BLTE01000028.1"/>
</dbReference>
<accession>A0A6V8M236</accession>
<dbReference type="EMBL" id="BLTE01000028">
    <property type="protein sequence ID" value="GFK95996.1"/>
    <property type="molecule type" value="Genomic_DNA"/>
</dbReference>
<dbReference type="InterPro" id="IPR056209">
    <property type="entry name" value="SU10_adaptor"/>
</dbReference>
<reference evidence="1 2" key="1">
    <citation type="submission" date="2020-04" db="EMBL/GenBank/DDBJ databases">
        <authorList>
            <consortium name="Desulfovibrio sp. FSS-1 genome sequencing consortium"/>
            <person name="Shimoshige H."/>
            <person name="Kobayashi H."/>
            <person name="Maekawa T."/>
        </authorList>
    </citation>
    <scope>NUCLEOTIDE SEQUENCE [LARGE SCALE GENOMIC DNA]</scope>
    <source>
        <strain evidence="1 2">SIID29052-01</strain>
    </source>
</reference>
<dbReference type="Proteomes" id="UP000494245">
    <property type="component" value="Unassembled WGS sequence"/>
</dbReference>